<dbReference type="WBParaSite" id="ACOC_0001124901-mRNA-1">
    <property type="protein sequence ID" value="ACOC_0001124901-mRNA-1"/>
    <property type="gene ID" value="ACOC_0001124901"/>
</dbReference>
<keyword evidence="3" id="KW-1185">Reference proteome</keyword>
<reference evidence="4" key="1">
    <citation type="submission" date="2017-02" db="UniProtKB">
        <authorList>
            <consortium name="WormBaseParasite"/>
        </authorList>
    </citation>
    <scope>IDENTIFICATION</scope>
</reference>
<accession>A0A0R3PY10</accession>
<evidence type="ECO:0000313" key="3">
    <source>
        <dbReference type="Proteomes" id="UP000267027"/>
    </source>
</evidence>
<feature type="chain" id="PRO_5043130382" evidence="1">
    <location>
        <begin position="19"/>
        <end position="121"/>
    </location>
</feature>
<name>A0A0R3PY10_ANGCS</name>
<dbReference type="EMBL" id="UYYA01004649">
    <property type="protein sequence ID" value="VDM62835.1"/>
    <property type="molecule type" value="Genomic_DNA"/>
</dbReference>
<dbReference type="AlphaFoldDB" id="A0A0R3PY10"/>
<sequence length="121" mass="13776">MRIKLLVVFLLTFLYAESRDDFDDMEKYQEWRCRNQPTVCHLAHEQPTNDQKAPLSSGMGESQKARALAAKPAWKLGKAMTRLHYRAATIIDGKLGWTKNKQKFVELLNSIPTTSLSVPPS</sequence>
<feature type="signal peptide" evidence="1">
    <location>
        <begin position="1"/>
        <end position="18"/>
    </location>
</feature>
<keyword evidence="1" id="KW-0732">Signal</keyword>
<dbReference type="OrthoDB" id="10546473at2759"/>
<gene>
    <name evidence="2" type="ORF">ACOC_LOCUS11250</name>
</gene>
<proteinExistence type="predicted"/>
<evidence type="ECO:0000313" key="4">
    <source>
        <dbReference type="WBParaSite" id="ACOC_0001124901-mRNA-1"/>
    </source>
</evidence>
<evidence type="ECO:0000256" key="1">
    <source>
        <dbReference type="SAM" id="SignalP"/>
    </source>
</evidence>
<evidence type="ECO:0000313" key="2">
    <source>
        <dbReference type="EMBL" id="VDM62835.1"/>
    </source>
</evidence>
<reference evidence="2 3" key="2">
    <citation type="submission" date="2018-11" db="EMBL/GenBank/DDBJ databases">
        <authorList>
            <consortium name="Pathogen Informatics"/>
        </authorList>
    </citation>
    <scope>NUCLEOTIDE SEQUENCE [LARGE SCALE GENOMIC DNA]</scope>
    <source>
        <strain evidence="2 3">Costa Rica</strain>
    </source>
</reference>
<dbReference type="Proteomes" id="UP000267027">
    <property type="component" value="Unassembled WGS sequence"/>
</dbReference>
<organism evidence="4">
    <name type="scientific">Angiostrongylus costaricensis</name>
    <name type="common">Nematode worm</name>
    <dbReference type="NCBI Taxonomy" id="334426"/>
    <lineage>
        <taxon>Eukaryota</taxon>
        <taxon>Metazoa</taxon>
        <taxon>Ecdysozoa</taxon>
        <taxon>Nematoda</taxon>
        <taxon>Chromadorea</taxon>
        <taxon>Rhabditida</taxon>
        <taxon>Rhabditina</taxon>
        <taxon>Rhabditomorpha</taxon>
        <taxon>Strongyloidea</taxon>
        <taxon>Metastrongylidae</taxon>
        <taxon>Angiostrongylus</taxon>
    </lineage>
</organism>
<protein>
    <submittedName>
        <fullName evidence="4">SCP domain-containing protein</fullName>
    </submittedName>
</protein>